<dbReference type="OrthoDB" id="9789291at2"/>
<accession>A0A109UGU9</accession>
<dbReference type="Pfam" id="PF01478">
    <property type="entry name" value="Peptidase_A24"/>
    <property type="match status" value="1"/>
</dbReference>
<evidence type="ECO:0000256" key="6">
    <source>
        <dbReference type="ARBA" id="ARBA00023136"/>
    </source>
</evidence>
<protein>
    <recommendedName>
        <fullName evidence="12">Prepilin peptidase</fullName>
    </recommendedName>
</protein>
<dbReference type="InterPro" id="IPR010627">
    <property type="entry name" value="Prepilin_pept_A24_N"/>
</dbReference>
<feature type="domain" description="Prepilin type IV endopeptidase peptidase" evidence="8">
    <location>
        <begin position="104"/>
        <end position="206"/>
    </location>
</feature>
<dbReference type="EMBL" id="CP013213">
    <property type="protein sequence ID" value="AMC93168.1"/>
    <property type="molecule type" value="Genomic_DNA"/>
</dbReference>
<keyword evidence="3" id="KW-1003">Cell membrane</keyword>
<feature type="transmembrane region" description="Helical" evidence="7">
    <location>
        <begin position="74"/>
        <end position="92"/>
    </location>
</feature>
<dbReference type="AlphaFoldDB" id="A0A109UGU9"/>
<dbReference type="STRING" id="1514105.AOC36_04030"/>
<dbReference type="KEGG" id="erl:AOC36_04030"/>
<evidence type="ECO:0000256" key="7">
    <source>
        <dbReference type="SAM" id="Phobius"/>
    </source>
</evidence>
<name>A0A109UGU9_9FIRM</name>
<feature type="transmembrane region" description="Helical" evidence="7">
    <location>
        <begin position="222"/>
        <end position="249"/>
    </location>
</feature>
<feature type="transmembrane region" description="Helical" evidence="7">
    <location>
        <begin position="187"/>
        <end position="210"/>
    </location>
</feature>
<evidence type="ECO:0000256" key="5">
    <source>
        <dbReference type="ARBA" id="ARBA00022989"/>
    </source>
</evidence>
<sequence>MNEIYMVFIGILGLVLGSFYGVVIDRLPAKRNIATGRSECDNCHHELGALDLVPIFSFLIQKGRCRYCKTKLSWRYPLLEVLTSLTFLLSFMRFGLTLQTALACALASILIIITFIDIDTMIINDRFHVLIFLLGLIQLFFLEGNLISSLVGTVIVSVPLLIIALITKGMGGGDIKLMASSGFLLGATNIVVAFFIGVIIGGLYGIFALALKSKGLKSEIPFGPYLCFGIFCAYLIGTELVSMYLSLFIR</sequence>
<dbReference type="GO" id="GO:0006465">
    <property type="term" value="P:signal peptide processing"/>
    <property type="evidence" value="ECO:0007669"/>
    <property type="project" value="TreeGrafter"/>
</dbReference>
<comment type="subcellular location">
    <subcellularLocation>
        <location evidence="1">Cell membrane</location>
        <topology evidence="1">Multi-pass membrane protein</topology>
    </subcellularLocation>
</comment>
<keyword evidence="4 7" id="KW-0812">Transmembrane</keyword>
<feature type="domain" description="Prepilin peptidase A24 N-terminal" evidence="9">
    <location>
        <begin position="11"/>
        <end position="94"/>
    </location>
</feature>
<evidence type="ECO:0000259" key="8">
    <source>
        <dbReference type="Pfam" id="PF01478"/>
    </source>
</evidence>
<dbReference type="Proteomes" id="UP000063781">
    <property type="component" value="Chromosome"/>
</dbReference>
<dbReference type="InterPro" id="IPR050882">
    <property type="entry name" value="Prepilin_peptidase/N-MTase"/>
</dbReference>
<dbReference type="PANTHER" id="PTHR30487:SF0">
    <property type="entry name" value="PREPILIN LEADER PEPTIDASE_N-METHYLTRANSFERASE-RELATED"/>
    <property type="match status" value="1"/>
</dbReference>
<dbReference type="Pfam" id="PF06750">
    <property type="entry name" value="A24_N_bact"/>
    <property type="match status" value="1"/>
</dbReference>
<feature type="transmembrane region" description="Helical" evidence="7">
    <location>
        <begin position="147"/>
        <end position="166"/>
    </location>
</feature>
<feature type="transmembrane region" description="Helical" evidence="7">
    <location>
        <begin position="6"/>
        <end position="24"/>
    </location>
</feature>
<feature type="transmembrane region" description="Helical" evidence="7">
    <location>
        <begin position="98"/>
        <end position="116"/>
    </location>
</feature>
<dbReference type="GO" id="GO:0005886">
    <property type="term" value="C:plasma membrane"/>
    <property type="evidence" value="ECO:0007669"/>
    <property type="project" value="UniProtKB-SubCell"/>
</dbReference>
<dbReference type="InterPro" id="IPR000045">
    <property type="entry name" value="Prepilin_IV_endopep_pep"/>
</dbReference>
<evidence type="ECO:0000313" key="10">
    <source>
        <dbReference type="EMBL" id="AMC93168.1"/>
    </source>
</evidence>
<evidence type="ECO:0000313" key="11">
    <source>
        <dbReference type="Proteomes" id="UP000063781"/>
    </source>
</evidence>
<gene>
    <name evidence="10" type="ORF">AOC36_04030</name>
</gene>
<organism evidence="10 11">
    <name type="scientific">Erysipelothrix larvae</name>
    <dbReference type="NCBI Taxonomy" id="1514105"/>
    <lineage>
        <taxon>Bacteria</taxon>
        <taxon>Bacillati</taxon>
        <taxon>Bacillota</taxon>
        <taxon>Erysipelotrichia</taxon>
        <taxon>Erysipelotrichales</taxon>
        <taxon>Erysipelotrichaceae</taxon>
        <taxon>Erysipelothrix</taxon>
    </lineage>
</organism>
<reference evidence="10 11" key="1">
    <citation type="submission" date="2015-10" db="EMBL/GenBank/DDBJ databases">
        <title>Erysipelothrix larvae sp. LV19 isolated from the larval gut of the rhinoceros beetle, Trypoxylus dichotomus.</title>
        <authorList>
            <person name="Lim S."/>
            <person name="Kim B.-C."/>
        </authorList>
    </citation>
    <scope>NUCLEOTIDE SEQUENCE [LARGE SCALE GENOMIC DNA]</scope>
    <source>
        <strain evidence="10 11">LV19</strain>
    </source>
</reference>
<evidence type="ECO:0000256" key="4">
    <source>
        <dbReference type="ARBA" id="ARBA00022692"/>
    </source>
</evidence>
<dbReference type="RefSeq" id="WP_067631672.1">
    <property type="nucleotide sequence ID" value="NZ_CP013213.1"/>
</dbReference>
<evidence type="ECO:0000256" key="2">
    <source>
        <dbReference type="ARBA" id="ARBA00005801"/>
    </source>
</evidence>
<dbReference type="PANTHER" id="PTHR30487">
    <property type="entry name" value="TYPE 4 PREPILIN-LIKE PROTEINS LEADER PEPTIDE-PROCESSING ENZYME"/>
    <property type="match status" value="1"/>
</dbReference>
<evidence type="ECO:0000256" key="3">
    <source>
        <dbReference type="ARBA" id="ARBA00022475"/>
    </source>
</evidence>
<keyword evidence="6 7" id="KW-0472">Membrane</keyword>
<evidence type="ECO:0000259" key="9">
    <source>
        <dbReference type="Pfam" id="PF06750"/>
    </source>
</evidence>
<evidence type="ECO:0000256" key="1">
    <source>
        <dbReference type="ARBA" id="ARBA00004651"/>
    </source>
</evidence>
<dbReference type="GO" id="GO:0004190">
    <property type="term" value="F:aspartic-type endopeptidase activity"/>
    <property type="evidence" value="ECO:0007669"/>
    <property type="project" value="InterPro"/>
</dbReference>
<comment type="similarity">
    <text evidence="2">Belongs to the peptidase A24 family.</text>
</comment>
<keyword evidence="11" id="KW-1185">Reference proteome</keyword>
<evidence type="ECO:0008006" key="12">
    <source>
        <dbReference type="Google" id="ProtNLM"/>
    </source>
</evidence>
<keyword evidence="5 7" id="KW-1133">Transmembrane helix</keyword>
<feature type="transmembrane region" description="Helical" evidence="7">
    <location>
        <begin position="123"/>
        <end position="141"/>
    </location>
</feature>
<proteinExistence type="inferred from homology"/>
<dbReference type="Gene3D" id="1.20.120.1220">
    <property type="match status" value="1"/>
</dbReference>